<dbReference type="Proteomes" id="UP000030539">
    <property type="component" value="Unassembled WGS sequence"/>
</dbReference>
<reference evidence="2 3" key="1">
    <citation type="submission" date="2014-08" db="EMBL/GenBank/DDBJ databases">
        <title>Chaperone-usher fimbriae in a diverse selection of Gallibacterium genomes.</title>
        <authorList>
            <person name="Kudirkiene E."/>
            <person name="Bager R.J."/>
            <person name="Johnson T.J."/>
            <person name="Bojesen A.M."/>
        </authorList>
    </citation>
    <scope>NUCLEOTIDE SEQUENCE [LARGE SCALE GENOMIC DNA]</scope>
    <source>
        <strain evidence="2 3">CCM5974</strain>
    </source>
</reference>
<dbReference type="STRING" id="155515.JP36_10215"/>
<name>A0A0A2XW26_9PAST</name>
<feature type="compositionally biased region" description="Polar residues" evidence="1">
    <location>
        <begin position="20"/>
        <end position="32"/>
    </location>
</feature>
<comment type="caution">
    <text evidence="2">The sequence shown here is derived from an EMBL/GenBank/DDBJ whole genome shotgun (WGS) entry which is preliminary data.</text>
</comment>
<organism evidence="2 3">
    <name type="scientific">Gallibacterium genomosp. 1</name>
    <dbReference type="NCBI Taxonomy" id="155515"/>
    <lineage>
        <taxon>Bacteria</taxon>
        <taxon>Pseudomonadati</taxon>
        <taxon>Pseudomonadota</taxon>
        <taxon>Gammaproteobacteria</taxon>
        <taxon>Pasteurellales</taxon>
        <taxon>Pasteurellaceae</taxon>
        <taxon>Gallibacterium</taxon>
    </lineage>
</organism>
<evidence type="ECO:0000313" key="3">
    <source>
        <dbReference type="Proteomes" id="UP000030539"/>
    </source>
</evidence>
<sequence length="108" mass="12183">MAKRTDKTPDAVNDEVMQEDINQNEENTVDNASTKETEKDGQDAINSNVFEPVAVEVLLRANHPQESYGRIGRRFNKDTPVVIELKDLSGEEVFALEQDAWLETTYIG</sequence>
<dbReference type="AlphaFoldDB" id="A0A0A2XW26"/>
<dbReference type="EMBL" id="JPXX01000029">
    <property type="protein sequence ID" value="KGQ36493.1"/>
    <property type="molecule type" value="Genomic_DNA"/>
</dbReference>
<evidence type="ECO:0008006" key="4">
    <source>
        <dbReference type="Google" id="ProtNLM"/>
    </source>
</evidence>
<gene>
    <name evidence="2" type="ORF">JP36_10215</name>
</gene>
<feature type="region of interest" description="Disordered" evidence="1">
    <location>
        <begin position="1"/>
        <end position="47"/>
    </location>
</feature>
<proteinExistence type="predicted"/>
<dbReference type="eggNOG" id="ENOG5030RST">
    <property type="taxonomic scope" value="Bacteria"/>
</dbReference>
<protein>
    <recommendedName>
        <fullName evidence="4">Mu-like prophage FluMu N-terminal domain-containing protein</fullName>
    </recommendedName>
</protein>
<evidence type="ECO:0000313" key="2">
    <source>
        <dbReference type="EMBL" id="KGQ36493.1"/>
    </source>
</evidence>
<dbReference type="RefSeq" id="WP_039174317.1">
    <property type="nucleotide sequence ID" value="NZ_JPXX01000029.1"/>
</dbReference>
<accession>A0A0A2XW26</accession>
<evidence type="ECO:0000256" key="1">
    <source>
        <dbReference type="SAM" id="MobiDB-lite"/>
    </source>
</evidence>
<feature type="compositionally biased region" description="Basic and acidic residues" evidence="1">
    <location>
        <begin position="33"/>
        <end position="42"/>
    </location>
</feature>